<feature type="transmembrane region" description="Helical" evidence="2">
    <location>
        <begin position="282"/>
        <end position="303"/>
    </location>
</feature>
<feature type="transmembrane region" description="Helical" evidence="2">
    <location>
        <begin position="12"/>
        <end position="37"/>
    </location>
</feature>
<feature type="transmembrane region" description="Helical" evidence="2">
    <location>
        <begin position="82"/>
        <end position="99"/>
    </location>
</feature>
<dbReference type="PANTHER" id="PTHR11328">
    <property type="entry name" value="MAJOR FACILITATOR SUPERFAMILY DOMAIN-CONTAINING PROTEIN"/>
    <property type="match status" value="1"/>
</dbReference>
<feature type="transmembrane region" description="Helical" evidence="2">
    <location>
        <begin position="193"/>
        <end position="212"/>
    </location>
</feature>
<dbReference type="PANTHER" id="PTHR11328:SF28">
    <property type="entry name" value="MAJOR FACILITATOR SUPERFAMILY DOMAIN-CONTAINING PROTEIN 12"/>
    <property type="match status" value="1"/>
</dbReference>
<comment type="similarity">
    <text evidence="1">Belongs to the sodium:galactoside symporter (TC 2.A.2) family.</text>
</comment>
<protein>
    <submittedName>
        <fullName evidence="3">Sugar transporter</fullName>
    </submittedName>
</protein>
<evidence type="ECO:0000256" key="2">
    <source>
        <dbReference type="SAM" id="Phobius"/>
    </source>
</evidence>
<dbReference type="SUPFAM" id="SSF103473">
    <property type="entry name" value="MFS general substrate transporter"/>
    <property type="match status" value="1"/>
</dbReference>
<dbReference type="Gene3D" id="1.20.1250.20">
    <property type="entry name" value="MFS general substrate transporter like domains"/>
    <property type="match status" value="1"/>
</dbReference>
<keyword evidence="3" id="KW-0762">Sugar transport</keyword>
<feature type="transmembrane region" description="Helical" evidence="2">
    <location>
        <begin position="111"/>
        <end position="135"/>
    </location>
</feature>
<feature type="transmembrane region" description="Helical" evidence="2">
    <location>
        <begin position="387"/>
        <end position="413"/>
    </location>
</feature>
<dbReference type="InterPro" id="IPR036259">
    <property type="entry name" value="MFS_trans_sf"/>
</dbReference>
<accession>A0ABQ5VDI1</accession>
<feature type="transmembrane region" description="Helical" evidence="2">
    <location>
        <begin position="248"/>
        <end position="270"/>
    </location>
</feature>
<dbReference type="EMBL" id="BSNK01000002">
    <property type="protein sequence ID" value="GLQ25089.1"/>
    <property type="molecule type" value="Genomic_DNA"/>
</dbReference>
<reference evidence="3" key="2">
    <citation type="submission" date="2023-01" db="EMBL/GenBank/DDBJ databases">
        <title>Draft genome sequence of Algimonas ampicilliniresistens strain NBRC 108219.</title>
        <authorList>
            <person name="Sun Q."/>
            <person name="Mori K."/>
        </authorList>
    </citation>
    <scope>NUCLEOTIDE SEQUENCE</scope>
    <source>
        <strain evidence="3">NBRC 108219</strain>
    </source>
</reference>
<feature type="transmembrane region" description="Helical" evidence="2">
    <location>
        <begin position="433"/>
        <end position="452"/>
    </location>
</feature>
<keyword evidence="2" id="KW-0812">Transmembrane</keyword>
<keyword evidence="3" id="KW-0813">Transport</keyword>
<reference evidence="3" key="1">
    <citation type="journal article" date="2014" name="Int. J. Syst. Evol. Microbiol.">
        <title>Complete genome of a new Firmicutes species belonging to the dominant human colonic microbiota ('Ruminococcus bicirculans') reveals two chromosomes and a selective capacity to utilize plant glucans.</title>
        <authorList>
            <consortium name="NISC Comparative Sequencing Program"/>
            <person name="Wegmann U."/>
            <person name="Louis P."/>
            <person name="Goesmann A."/>
            <person name="Henrissat B."/>
            <person name="Duncan S.H."/>
            <person name="Flint H.J."/>
        </authorList>
    </citation>
    <scope>NUCLEOTIDE SEQUENCE</scope>
    <source>
        <strain evidence="3">NBRC 108219</strain>
    </source>
</reference>
<keyword evidence="2" id="KW-0472">Membrane</keyword>
<comment type="caution">
    <text evidence="3">The sequence shown here is derived from an EMBL/GenBank/DDBJ whole genome shotgun (WGS) entry which is preliminary data.</text>
</comment>
<dbReference type="Proteomes" id="UP001161391">
    <property type="component" value="Unassembled WGS sequence"/>
</dbReference>
<feature type="transmembrane region" description="Helical" evidence="2">
    <location>
        <begin position="43"/>
        <end position="61"/>
    </location>
</feature>
<sequence length="482" mass="53173">MKTRDTSTLNRVSYGAGHGLISAKNMLFHFFFLFYFANVLGLPEWQVMAATFLAIVIDAISDPVMGQISDNTRSRRWGRRHGWILISSVPTALALTLLFSPPDGMSETALFFWMAGFMIGTRVMITGYTVPYFALAADMSSQYDERTSIVGLRTIFENLFNLLVFVLGFLVFLPDRAGLEDGMLFELGYAPLALTLGLIGIIGALVMTAGTWNRLPATQPRDWSPGPPWHHAFSNIAKAFRYAEFRTLTIGFSLLVALYSSISQLSIYVSVYVWRFDQVQKLIASLVPFAVIIPAAIFAGWLSRRKDKRIAVLWLTWTFGLSFSLPFALYLLGLTPPLGSDALLWLVAITSGTGYAGMVGALILSYSMMADVSDLVTFKTGRKREALLFASFTFANKLAFAIGLVMATLGLTLIDLPDAALPSEVGNETTRMLAVYSIAINLGLATLAWASYRRYAMTRTRHADLQKQLSQARSVEGGISEL</sequence>
<dbReference type="Pfam" id="PF13347">
    <property type="entry name" value="MFS_2"/>
    <property type="match status" value="1"/>
</dbReference>
<dbReference type="RefSeq" id="WP_284392245.1">
    <property type="nucleotide sequence ID" value="NZ_BSNK01000002.1"/>
</dbReference>
<proteinExistence type="inferred from homology"/>
<feature type="transmembrane region" description="Helical" evidence="2">
    <location>
        <begin position="310"/>
        <end position="331"/>
    </location>
</feature>
<dbReference type="InterPro" id="IPR039672">
    <property type="entry name" value="MFS_2"/>
</dbReference>
<feature type="transmembrane region" description="Helical" evidence="2">
    <location>
        <begin position="343"/>
        <end position="366"/>
    </location>
</feature>
<keyword evidence="4" id="KW-1185">Reference proteome</keyword>
<evidence type="ECO:0000313" key="3">
    <source>
        <dbReference type="EMBL" id="GLQ25089.1"/>
    </source>
</evidence>
<feature type="transmembrane region" description="Helical" evidence="2">
    <location>
        <begin position="155"/>
        <end position="173"/>
    </location>
</feature>
<name>A0ABQ5VDI1_9PROT</name>
<gene>
    <name evidence="3" type="ORF">GCM10007853_29630</name>
</gene>
<keyword evidence="2" id="KW-1133">Transmembrane helix</keyword>
<organism evidence="3 4">
    <name type="scientific">Algimonas ampicilliniresistens</name>
    <dbReference type="NCBI Taxonomy" id="1298735"/>
    <lineage>
        <taxon>Bacteria</taxon>
        <taxon>Pseudomonadati</taxon>
        <taxon>Pseudomonadota</taxon>
        <taxon>Alphaproteobacteria</taxon>
        <taxon>Maricaulales</taxon>
        <taxon>Robiginitomaculaceae</taxon>
        <taxon>Algimonas</taxon>
    </lineage>
</organism>
<evidence type="ECO:0000256" key="1">
    <source>
        <dbReference type="ARBA" id="ARBA00009617"/>
    </source>
</evidence>
<evidence type="ECO:0000313" key="4">
    <source>
        <dbReference type="Proteomes" id="UP001161391"/>
    </source>
</evidence>